<comment type="catalytic activity">
    <reaction evidence="5">
        <text>isopentenyl diphosphate + 2 oxidized [2Fe-2S]-[ferredoxin] + H2O = (2E)-4-hydroxy-3-methylbut-2-enyl diphosphate + 2 reduced [2Fe-2S]-[ferredoxin] + 2 H(+)</text>
        <dbReference type="Rhea" id="RHEA:24488"/>
        <dbReference type="Rhea" id="RHEA-COMP:10000"/>
        <dbReference type="Rhea" id="RHEA-COMP:10001"/>
        <dbReference type="ChEBI" id="CHEBI:15377"/>
        <dbReference type="ChEBI" id="CHEBI:15378"/>
        <dbReference type="ChEBI" id="CHEBI:33737"/>
        <dbReference type="ChEBI" id="CHEBI:33738"/>
        <dbReference type="ChEBI" id="CHEBI:128753"/>
        <dbReference type="ChEBI" id="CHEBI:128769"/>
        <dbReference type="EC" id="1.17.7.4"/>
    </reaction>
</comment>
<feature type="binding site" evidence="5">
    <location>
        <position position="235"/>
    </location>
    <ligand>
        <name>isopentenyl diphosphate</name>
        <dbReference type="ChEBI" id="CHEBI:128769"/>
    </ligand>
</feature>
<feature type="binding site" evidence="5">
    <location>
        <position position="279"/>
    </location>
    <ligand>
        <name>isopentenyl diphosphate</name>
        <dbReference type="ChEBI" id="CHEBI:128769"/>
    </ligand>
</feature>
<dbReference type="HAMAP" id="MF_00191">
    <property type="entry name" value="IspH"/>
    <property type="match status" value="1"/>
</dbReference>
<keyword evidence="2 5" id="KW-0479">Metal-binding</keyword>
<feature type="binding site" evidence="5">
    <location>
        <position position="236"/>
    </location>
    <ligand>
        <name>(2E)-4-hydroxy-3-methylbut-2-enyl diphosphate</name>
        <dbReference type="ChEBI" id="CHEBI:128753"/>
    </ligand>
</feature>
<dbReference type="PANTHER" id="PTHR30426">
    <property type="entry name" value="4-HYDROXY-3-METHYLBUT-2-ENYL DIPHOSPHATE REDUCTASE"/>
    <property type="match status" value="1"/>
</dbReference>
<dbReference type="GO" id="GO:0051745">
    <property type="term" value="F:4-hydroxy-3-methylbut-2-enyl diphosphate reductase activity"/>
    <property type="evidence" value="ECO:0007669"/>
    <property type="project" value="UniProtKB-UniRule"/>
</dbReference>
<feature type="binding site" evidence="5">
    <location>
        <position position="77"/>
    </location>
    <ligand>
        <name>(2E)-4-hydroxy-3-methylbut-2-enyl diphosphate</name>
        <dbReference type="ChEBI" id="CHEBI:128753"/>
    </ligand>
</feature>
<evidence type="ECO:0000256" key="4">
    <source>
        <dbReference type="ARBA" id="ARBA00023014"/>
    </source>
</evidence>
<proteinExistence type="inferred from homology"/>
<dbReference type="PANTHER" id="PTHR30426:SF0">
    <property type="entry name" value="4-HYDROXY-3-METHYLBUT-2-ENYL DIPHOSPHATE REDUCTASE"/>
    <property type="match status" value="1"/>
</dbReference>
<feature type="binding site" evidence="5">
    <location>
        <position position="43"/>
    </location>
    <ligand>
        <name>(2E)-4-hydroxy-3-methylbut-2-enyl diphosphate</name>
        <dbReference type="ChEBI" id="CHEBI:128753"/>
    </ligand>
</feature>
<feature type="binding site" evidence="5">
    <location>
        <position position="77"/>
    </location>
    <ligand>
        <name>dimethylallyl diphosphate</name>
        <dbReference type="ChEBI" id="CHEBI:57623"/>
    </ligand>
</feature>
<dbReference type="Gene3D" id="3.40.50.11270">
    <property type="match status" value="1"/>
</dbReference>
<feature type="binding site" evidence="5">
    <location>
        <position position="235"/>
    </location>
    <ligand>
        <name>(2E)-4-hydroxy-3-methylbut-2-enyl diphosphate</name>
        <dbReference type="ChEBI" id="CHEBI:128753"/>
    </ligand>
</feature>
<dbReference type="GO" id="GO:0016114">
    <property type="term" value="P:terpenoid biosynthetic process"/>
    <property type="evidence" value="ECO:0007669"/>
    <property type="project" value="UniProtKB-UniRule"/>
</dbReference>
<keyword evidence="3 5" id="KW-0408">Iron</keyword>
<dbReference type="Proteomes" id="UP000642920">
    <property type="component" value="Unassembled WGS sequence"/>
</dbReference>
<comment type="caution">
    <text evidence="6">The sequence shown here is derived from an EMBL/GenBank/DDBJ whole genome shotgun (WGS) entry which is preliminary data.</text>
</comment>
<dbReference type="GO" id="GO:0051539">
    <property type="term" value="F:4 iron, 4 sulfur cluster binding"/>
    <property type="evidence" value="ECO:0007669"/>
    <property type="project" value="UniProtKB-UniRule"/>
</dbReference>
<feature type="binding site" evidence="5">
    <location>
        <position position="237"/>
    </location>
    <ligand>
        <name>dimethylallyl diphosphate</name>
        <dbReference type="ChEBI" id="CHEBI:57623"/>
    </ligand>
</feature>
<keyword evidence="4 5" id="KW-0411">Iron-sulfur</keyword>
<comment type="pathway">
    <text evidence="5">Isoprenoid biosynthesis; isopentenyl diphosphate biosynthesis via DXP pathway; isopentenyl diphosphate from 1-deoxy-D-xylulose 5-phosphate: step 6/6.</text>
</comment>
<feature type="binding site" evidence="5">
    <location>
        <position position="207"/>
    </location>
    <ligand>
        <name>[4Fe-4S] cluster</name>
        <dbReference type="ChEBI" id="CHEBI:49883"/>
    </ligand>
</feature>
<organism evidence="6 7">
    <name type="scientific">Marivirga atlantica</name>
    <dbReference type="NCBI Taxonomy" id="1548457"/>
    <lineage>
        <taxon>Bacteria</taxon>
        <taxon>Pseudomonadati</taxon>
        <taxon>Bacteroidota</taxon>
        <taxon>Cytophagia</taxon>
        <taxon>Cytophagales</taxon>
        <taxon>Marivirgaceae</taxon>
        <taxon>Marivirga</taxon>
    </lineage>
</organism>
<feature type="binding site" evidence="5">
    <location>
        <position position="237"/>
    </location>
    <ligand>
        <name>isopentenyl diphosphate</name>
        <dbReference type="ChEBI" id="CHEBI:128769"/>
    </ligand>
</feature>
<feature type="binding site" evidence="5">
    <location>
        <position position="131"/>
    </location>
    <ligand>
        <name>(2E)-4-hydroxy-3-methylbut-2-enyl diphosphate</name>
        <dbReference type="ChEBI" id="CHEBI:128753"/>
    </ligand>
</feature>
<evidence type="ECO:0000256" key="3">
    <source>
        <dbReference type="ARBA" id="ARBA00023004"/>
    </source>
</evidence>
<feature type="binding site" evidence="5">
    <location>
        <position position="77"/>
    </location>
    <ligand>
        <name>isopentenyl diphosphate</name>
        <dbReference type="ChEBI" id="CHEBI:128769"/>
    </ligand>
</feature>
<feature type="binding site" evidence="5">
    <location>
        <position position="131"/>
    </location>
    <ligand>
        <name>isopentenyl diphosphate</name>
        <dbReference type="ChEBI" id="CHEBI:128769"/>
    </ligand>
</feature>
<comment type="pathway">
    <text evidence="5">Isoprenoid biosynthesis; dimethylallyl diphosphate biosynthesis; dimethylallyl diphosphate from (2E)-4-hydroxy-3-methylbutenyl diphosphate: step 1/1.</text>
</comment>
<feature type="binding site" evidence="5">
    <location>
        <position position="169"/>
    </location>
    <ligand>
        <name>(2E)-4-hydroxy-3-methylbut-2-enyl diphosphate</name>
        <dbReference type="ChEBI" id="CHEBI:128753"/>
    </ligand>
</feature>
<gene>
    <name evidence="5" type="primary">ispH</name>
    <name evidence="6" type="ORF">JKP34_15630</name>
</gene>
<evidence type="ECO:0000256" key="1">
    <source>
        <dbReference type="ARBA" id="ARBA00022485"/>
    </source>
</evidence>
<comment type="catalytic activity">
    <reaction evidence="5">
        <text>dimethylallyl diphosphate + 2 oxidized [2Fe-2S]-[ferredoxin] + H2O = (2E)-4-hydroxy-3-methylbut-2-enyl diphosphate + 2 reduced [2Fe-2S]-[ferredoxin] + 2 H(+)</text>
        <dbReference type="Rhea" id="RHEA:24825"/>
        <dbReference type="Rhea" id="RHEA-COMP:10000"/>
        <dbReference type="Rhea" id="RHEA-COMP:10001"/>
        <dbReference type="ChEBI" id="CHEBI:15377"/>
        <dbReference type="ChEBI" id="CHEBI:15378"/>
        <dbReference type="ChEBI" id="CHEBI:33737"/>
        <dbReference type="ChEBI" id="CHEBI:33738"/>
        <dbReference type="ChEBI" id="CHEBI:57623"/>
        <dbReference type="ChEBI" id="CHEBI:128753"/>
        <dbReference type="EC" id="1.17.7.4"/>
    </reaction>
</comment>
<dbReference type="NCBIfam" id="TIGR00216">
    <property type="entry name" value="ispH_lytB"/>
    <property type="match status" value="1"/>
</dbReference>
<feature type="binding site" evidence="5">
    <location>
        <position position="279"/>
    </location>
    <ligand>
        <name>dimethylallyl diphosphate</name>
        <dbReference type="ChEBI" id="CHEBI:57623"/>
    </ligand>
</feature>
<evidence type="ECO:0000313" key="6">
    <source>
        <dbReference type="EMBL" id="MBL0766698.1"/>
    </source>
</evidence>
<feature type="binding site" evidence="5">
    <location>
        <position position="131"/>
    </location>
    <ligand>
        <name>dimethylallyl diphosphate</name>
        <dbReference type="ChEBI" id="CHEBI:57623"/>
    </ligand>
</feature>
<evidence type="ECO:0000256" key="2">
    <source>
        <dbReference type="ARBA" id="ARBA00022723"/>
    </source>
</evidence>
<evidence type="ECO:0000313" key="7">
    <source>
        <dbReference type="Proteomes" id="UP000642920"/>
    </source>
</evidence>
<dbReference type="AlphaFoldDB" id="A0A937DI75"/>
<dbReference type="InterPro" id="IPR003451">
    <property type="entry name" value="LytB/IspH"/>
</dbReference>
<keyword evidence="7" id="KW-1185">Reference proteome</keyword>
<dbReference type="Gene3D" id="3.40.1010.20">
    <property type="entry name" value="4-hydroxy-3-methylbut-2-enyl diphosphate reductase, catalytic domain"/>
    <property type="match status" value="2"/>
</dbReference>
<dbReference type="Pfam" id="PF02401">
    <property type="entry name" value="LYTB"/>
    <property type="match status" value="1"/>
</dbReference>
<dbReference type="GO" id="GO:0050992">
    <property type="term" value="P:dimethylallyl diphosphate biosynthetic process"/>
    <property type="evidence" value="ECO:0007669"/>
    <property type="project" value="UniProtKB-UniRule"/>
</dbReference>
<feature type="binding site" evidence="5">
    <location>
        <position position="237"/>
    </location>
    <ligand>
        <name>(2E)-4-hydroxy-3-methylbut-2-enyl diphosphate</name>
        <dbReference type="ChEBI" id="CHEBI:128753"/>
    </ligand>
</feature>
<keyword evidence="5 6" id="KW-0560">Oxidoreductase</keyword>
<comment type="cofactor">
    <cofactor evidence="5">
        <name>[4Fe-4S] cluster</name>
        <dbReference type="ChEBI" id="CHEBI:49883"/>
    </cofactor>
    <text evidence="5">Binds 1 [4Fe-4S] cluster per subunit.</text>
</comment>
<comment type="function">
    <text evidence="5">Catalyzes the conversion of 1-hydroxy-2-methyl-2-(E)-butenyl 4-diphosphate (HMBPP) into a mixture of isopentenyl diphosphate (IPP) and dimethylallyl diphosphate (DMAPP). Acts in the terminal step of the DOXP/MEP pathway for isoprenoid precursor biosynthesis.</text>
</comment>
<keyword evidence="1 5" id="KW-0004">4Fe-4S</keyword>
<feature type="active site" description="Proton donor" evidence="5">
    <location>
        <position position="133"/>
    </location>
</feature>
<dbReference type="EMBL" id="JAERQG010000004">
    <property type="protein sequence ID" value="MBL0766698.1"/>
    <property type="molecule type" value="Genomic_DNA"/>
</dbReference>
<feature type="binding site" evidence="5">
    <location>
        <position position="236"/>
    </location>
    <ligand>
        <name>dimethylallyl diphosphate</name>
        <dbReference type="ChEBI" id="CHEBI:57623"/>
    </ligand>
</feature>
<comment type="similarity">
    <text evidence="5">Belongs to the IspH family.</text>
</comment>
<keyword evidence="5" id="KW-0414">Isoprene biosynthesis</keyword>
<feature type="binding site" evidence="5">
    <location>
        <position position="236"/>
    </location>
    <ligand>
        <name>isopentenyl diphosphate</name>
        <dbReference type="ChEBI" id="CHEBI:128769"/>
    </ligand>
</feature>
<feature type="binding site" evidence="5">
    <location>
        <position position="43"/>
    </location>
    <ligand>
        <name>isopentenyl diphosphate</name>
        <dbReference type="ChEBI" id="CHEBI:128769"/>
    </ligand>
</feature>
<feature type="binding site" evidence="5">
    <location>
        <position position="279"/>
    </location>
    <ligand>
        <name>(2E)-4-hydroxy-3-methylbut-2-enyl diphosphate</name>
        <dbReference type="ChEBI" id="CHEBI:128753"/>
    </ligand>
</feature>
<dbReference type="EC" id="1.17.7.4" evidence="5"/>
<reference evidence="6" key="1">
    <citation type="submission" date="2021-01" db="EMBL/GenBank/DDBJ databases">
        <title>Marivirga sp. nov., isolated from intertidal surface sediments.</title>
        <authorList>
            <person name="Zhang M."/>
        </authorList>
    </citation>
    <scope>NUCLEOTIDE SEQUENCE</scope>
    <source>
        <strain evidence="6">SM1354</strain>
    </source>
</reference>
<dbReference type="CDD" id="cd13944">
    <property type="entry name" value="lytB_ispH"/>
    <property type="match status" value="1"/>
</dbReference>
<feature type="binding site" evidence="5">
    <location>
        <position position="15"/>
    </location>
    <ligand>
        <name>[4Fe-4S] cluster</name>
        <dbReference type="ChEBI" id="CHEBI:49883"/>
    </ligand>
</feature>
<evidence type="ECO:0000256" key="5">
    <source>
        <dbReference type="HAMAP-Rule" id="MF_00191"/>
    </source>
</evidence>
<feature type="binding site" evidence="5">
    <location>
        <position position="43"/>
    </location>
    <ligand>
        <name>dimethylallyl diphosphate</name>
        <dbReference type="ChEBI" id="CHEBI:57623"/>
    </ligand>
</feature>
<feature type="binding site" evidence="5">
    <location>
        <position position="99"/>
    </location>
    <ligand>
        <name>[4Fe-4S] cluster</name>
        <dbReference type="ChEBI" id="CHEBI:49883"/>
    </ligand>
</feature>
<feature type="binding site" evidence="5">
    <location>
        <position position="235"/>
    </location>
    <ligand>
        <name>dimethylallyl diphosphate</name>
        <dbReference type="ChEBI" id="CHEBI:57623"/>
    </ligand>
</feature>
<sequence length="303" mass="34074">MSDLKVTIDQGSGYCFGVEYAIKMAEDAMEENGKLYCLGDIVHNDLEVKRLNAKGLQVINYDDLKDLRDCQVLIRAHGEPPETYRIALENNIELIDASCPVVLKLQNRVKNAHDKMCADAGQTVIYGKKGHAEVTGLTGQTNGKAIIIMHDEDLDLIDYTRPVTLFSQTTKSTSGFYRIKGLIEERMQLENPNTPLNELVNSNDSICRQVSNREPRLVEFSKEHDLILFVSGKKSSNGKALYQVCKANNKNSYFIEDINEIDLNWLDEVKTVGICGATSTPMWLMEKVKTYLENTKQPEPMGC</sequence>
<dbReference type="RefSeq" id="WP_201923529.1">
    <property type="nucleotide sequence ID" value="NZ_JAERQG010000004.1"/>
</dbReference>
<dbReference type="GO" id="GO:0046872">
    <property type="term" value="F:metal ion binding"/>
    <property type="evidence" value="ECO:0007669"/>
    <property type="project" value="UniProtKB-KW"/>
</dbReference>
<protein>
    <recommendedName>
        <fullName evidence="5">4-hydroxy-3-methylbut-2-enyl diphosphate reductase</fullName>
        <shortName evidence="5">HMBPP reductase</shortName>
        <ecNumber evidence="5">1.17.7.4</ecNumber>
    </recommendedName>
</protein>
<name>A0A937DI75_9BACT</name>
<accession>A0A937DI75</accession>
<dbReference type="GO" id="GO:0019288">
    <property type="term" value="P:isopentenyl diphosphate biosynthetic process, methylerythritol 4-phosphate pathway"/>
    <property type="evidence" value="ECO:0007669"/>
    <property type="project" value="UniProtKB-UniRule"/>
</dbReference>
<dbReference type="NCBIfam" id="NF002187">
    <property type="entry name" value="PRK01045.1-1"/>
    <property type="match status" value="1"/>
</dbReference>